<accession>A0A8J2HL80</accession>
<organism evidence="2 3">
    <name type="scientific">Cotesia congregata</name>
    <name type="common">Parasitoid wasp</name>
    <name type="synonym">Apanteles congregatus</name>
    <dbReference type="NCBI Taxonomy" id="51543"/>
    <lineage>
        <taxon>Eukaryota</taxon>
        <taxon>Metazoa</taxon>
        <taxon>Ecdysozoa</taxon>
        <taxon>Arthropoda</taxon>
        <taxon>Hexapoda</taxon>
        <taxon>Insecta</taxon>
        <taxon>Pterygota</taxon>
        <taxon>Neoptera</taxon>
        <taxon>Endopterygota</taxon>
        <taxon>Hymenoptera</taxon>
        <taxon>Apocrita</taxon>
        <taxon>Ichneumonoidea</taxon>
        <taxon>Braconidae</taxon>
        <taxon>Microgastrinae</taxon>
        <taxon>Cotesia</taxon>
    </lineage>
</organism>
<dbReference type="AlphaFoldDB" id="A0A8J2HL80"/>
<reference evidence="2" key="1">
    <citation type="submission" date="2021-04" db="EMBL/GenBank/DDBJ databases">
        <authorList>
            <person name="Chebbi M.A.C M."/>
        </authorList>
    </citation>
    <scope>NUCLEOTIDE SEQUENCE</scope>
</reference>
<dbReference type="InterPro" id="IPR027446">
    <property type="entry name" value="VSG_C_dom_sf"/>
</dbReference>
<sequence>MDKKLSIWYGLVFMLFVNVVKGVEDTLQCVNNGETCNWYDESPCCNKDSICTWTGSQNRYKCTLAMIAV</sequence>
<evidence type="ECO:0000313" key="3">
    <source>
        <dbReference type="Proteomes" id="UP000786811"/>
    </source>
</evidence>
<keyword evidence="1" id="KW-0732">Signal</keyword>
<evidence type="ECO:0000313" key="2">
    <source>
        <dbReference type="EMBL" id="CAG5100863.1"/>
    </source>
</evidence>
<feature type="signal peptide" evidence="1">
    <location>
        <begin position="1"/>
        <end position="22"/>
    </location>
</feature>
<protein>
    <submittedName>
        <fullName evidence="2">Uncharacterized protein</fullName>
    </submittedName>
</protein>
<proteinExistence type="predicted"/>
<evidence type="ECO:0000256" key="1">
    <source>
        <dbReference type="SAM" id="SignalP"/>
    </source>
</evidence>
<dbReference type="EMBL" id="CAJNRD030001122">
    <property type="protein sequence ID" value="CAG5100863.1"/>
    <property type="molecule type" value="Genomic_DNA"/>
</dbReference>
<keyword evidence="3" id="KW-1185">Reference proteome</keyword>
<gene>
    <name evidence="2" type="ORF">HICCMSTLAB_LOCUS9936</name>
</gene>
<comment type="caution">
    <text evidence="2">The sequence shown here is derived from an EMBL/GenBank/DDBJ whole genome shotgun (WGS) entry which is preliminary data.</text>
</comment>
<dbReference type="Proteomes" id="UP000786811">
    <property type="component" value="Unassembled WGS sequence"/>
</dbReference>
<dbReference type="SUPFAM" id="SSF118251">
    <property type="entry name" value="Variant surface glycoprotein MITAT 1.2, VSG 221, C-terminal domain"/>
    <property type="match status" value="1"/>
</dbReference>
<name>A0A8J2HL80_COTCN</name>
<feature type="chain" id="PRO_5035263570" evidence="1">
    <location>
        <begin position="23"/>
        <end position="69"/>
    </location>
</feature>